<dbReference type="Proteomes" id="UP000004947">
    <property type="component" value="Unassembled WGS sequence"/>
</dbReference>
<evidence type="ECO:0000256" key="2">
    <source>
        <dbReference type="ARBA" id="ARBA00023002"/>
    </source>
</evidence>
<dbReference type="eggNOG" id="COG3347">
    <property type="taxonomic scope" value="Bacteria"/>
</dbReference>
<protein>
    <submittedName>
        <fullName evidence="4">Short chain dehydrogenase</fullName>
        <ecNumber evidence="4">1.1.1.-</ecNumber>
    </submittedName>
</protein>
<dbReference type="PANTHER" id="PTHR43008:SF4">
    <property type="entry name" value="CHAIN DEHYDROGENASE, PUTATIVE (AFU_ORTHOLOGUE AFUA_4G08710)-RELATED"/>
    <property type="match status" value="1"/>
</dbReference>
<dbReference type="NCBIfam" id="NF006189">
    <property type="entry name" value="PRK08324.1-3"/>
    <property type="match status" value="1"/>
</dbReference>
<dbReference type="InterPro" id="IPR036409">
    <property type="entry name" value="Aldolase_II/adducin_N_sf"/>
</dbReference>
<evidence type="ECO:0000313" key="4">
    <source>
        <dbReference type="EMBL" id="EDM26923.1"/>
    </source>
</evidence>
<proteinExistence type="inferred from homology"/>
<organism evidence="4 5">
    <name type="scientific">Lentisphaera araneosa HTCC2155</name>
    <dbReference type="NCBI Taxonomy" id="313628"/>
    <lineage>
        <taxon>Bacteria</taxon>
        <taxon>Pseudomonadati</taxon>
        <taxon>Lentisphaerota</taxon>
        <taxon>Lentisphaeria</taxon>
        <taxon>Lentisphaerales</taxon>
        <taxon>Lentisphaeraceae</taxon>
        <taxon>Lentisphaera</taxon>
    </lineage>
</organism>
<evidence type="ECO:0000256" key="1">
    <source>
        <dbReference type="ARBA" id="ARBA00006484"/>
    </source>
</evidence>
<keyword evidence="5" id="KW-1185">Reference proteome</keyword>
<sequence>MSKTYKHVNYLWDDAKADSLDEVEKLIYRSNILGDDQRITNTGGGNTSAKIIEKDPVTGEDVEVLWVKGSGGDLRTSKKANFASLYQDKLINLQPLYTNNPESGVKTAIEDYMVGMYPHCTFNNNPRASSIDTPLHSFIPFKHVDHMHPNSVIALAACKNSEALTKEIFGDDIIWTPWQRPGFDLGLQLQEICKKHPNAKGVLLAGHGIINWADDNKECYDLSLDLIEKAAEYIEARDKGEMTFGGAKYTSLDEETRDDVLAQILPSLRGLVSTEKKMIGTIHSDDTILRFVNSQDADRLSKLGTSCPDHFLRTKIQPLYVDWDPASGDVAELKRLLAEGVEAYKADYQTYYETCKRDNSPAIRPSNPSICLIPGIGMVAWGKNKSESRVTAEFYNCALEVMRGAEAMDEYIALPQQEAFDIEYWLLEEAKLQRMPAEKEFARNVVVVVGAGSGIGKSTAHRVAKEGAHVVCVDLNAEAAQSTADELIEIYGHGIGVSGTGISKCGPAIALSANITDRESIQAMYKQITLAYGGIDNVIVTAGIFVPSDTTGYIPDEKWGLTFDINVKGLFMVADEGNKVWKQQGLKGSLVLTTSVNAAVAKRGSLAYDTSKAAANHLIRELAVDMAPLVRVNGLAPATVVKGSSMFPRDRVIGSLAKYSIEYSEEWPTEKLRNSLAEFYAQRTLTKEPITPEDQAECAYVLASSMLSKSTGQVISVDGGLHEAFLR</sequence>
<dbReference type="InterPro" id="IPR002347">
    <property type="entry name" value="SDR_fam"/>
</dbReference>
<dbReference type="PANTHER" id="PTHR43008">
    <property type="entry name" value="BENZIL REDUCTASE"/>
    <property type="match status" value="1"/>
</dbReference>
<dbReference type="SUPFAM" id="SSF53639">
    <property type="entry name" value="AraD/HMP-PK domain-like"/>
    <property type="match status" value="1"/>
</dbReference>
<dbReference type="OrthoDB" id="9774430at2"/>
<evidence type="ECO:0000313" key="5">
    <source>
        <dbReference type="Proteomes" id="UP000004947"/>
    </source>
</evidence>
<dbReference type="SUPFAM" id="SSF51735">
    <property type="entry name" value="NAD(P)-binding Rossmann-fold domains"/>
    <property type="match status" value="1"/>
</dbReference>
<dbReference type="PRINTS" id="PR00081">
    <property type="entry name" value="GDHRDH"/>
</dbReference>
<dbReference type="NCBIfam" id="TIGR02632">
    <property type="entry name" value="RhaD_aldol-ADH"/>
    <property type="match status" value="1"/>
</dbReference>
<evidence type="ECO:0000259" key="3">
    <source>
        <dbReference type="SMART" id="SM01007"/>
    </source>
</evidence>
<name>A6DNH5_9BACT</name>
<feature type="domain" description="Class II aldolase/adducin N-terminal" evidence="3">
    <location>
        <begin position="25"/>
        <end position="234"/>
    </location>
</feature>
<dbReference type="AlphaFoldDB" id="A6DNH5"/>
<dbReference type="EMBL" id="ABCK01000013">
    <property type="protein sequence ID" value="EDM26923.1"/>
    <property type="molecule type" value="Genomic_DNA"/>
</dbReference>
<dbReference type="STRING" id="313628.LNTAR_06744"/>
<comment type="caution">
    <text evidence="4">The sequence shown here is derived from an EMBL/GenBank/DDBJ whole genome shotgun (WGS) entry which is preliminary data.</text>
</comment>
<dbReference type="Pfam" id="PF00106">
    <property type="entry name" value="adh_short"/>
    <property type="match status" value="1"/>
</dbReference>
<dbReference type="GO" id="GO:0050664">
    <property type="term" value="F:oxidoreductase activity, acting on NAD(P)H, oxygen as acceptor"/>
    <property type="evidence" value="ECO:0007669"/>
    <property type="project" value="TreeGrafter"/>
</dbReference>
<dbReference type="Pfam" id="PF00596">
    <property type="entry name" value="Aldolase_II"/>
    <property type="match status" value="1"/>
</dbReference>
<dbReference type="InterPro" id="IPR001303">
    <property type="entry name" value="Aldolase_II/adducin_N"/>
</dbReference>
<comment type="similarity">
    <text evidence="1">Belongs to the short-chain dehydrogenases/reductases (SDR) family.</text>
</comment>
<dbReference type="RefSeq" id="WP_007279413.1">
    <property type="nucleotide sequence ID" value="NZ_ABCK01000013.1"/>
</dbReference>
<dbReference type="Gene3D" id="3.40.225.10">
    <property type="entry name" value="Class II aldolase/adducin N-terminal domain"/>
    <property type="match status" value="1"/>
</dbReference>
<keyword evidence="2 4" id="KW-0560">Oxidoreductase</keyword>
<gene>
    <name evidence="4" type="ORF">LNTAR_06744</name>
</gene>
<dbReference type="InterPro" id="IPR036291">
    <property type="entry name" value="NAD(P)-bd_dom_sf"/>
</dbReference>
<dbReference type="SMART" id="SM01007">
    <property type="entry name" value="Aldolase_II"/>
    <property type="match status" value="1"/>
</dbReference>
<dbReference type="InterPro" id="IPR013454">
    <property type="entry name" value="Bifunc_RhaD/ADH"/>
</dbReference>
<dbReference type="Gene3D" id="3.40.50.720">
    <property type="entry name" value="NAD(P)-binding Rossmann-like Domain"/>
    <property type="match status" value="1"/>
</dbReference>
<accession>A6DNH5</accession>
<dbReference type="EC" id="1.1.1.-" evidence="4"/>
<dbReference type="eggNOG" id="COG1028">
    <property type="taxonomic scope" value="Bacteria"/>
</dbReference>
<reference evidence="4 5" key="1">
    <citation type="journal article" date="2010" name="J. Bacteriol.">
        <title>Genome sequence of Lentisphaera araneosa HTCC2155T, the type species of the order Lentisphaerales in the phylum Lentisphaerae.</title>
        <authorList>
            <person name="Thrash J.C."/>
            <person name="Cho J.C."/>
            <person name="Vergin K.L."/>
            <person name="Morris R.M."/>
            <person name="Giovannoni S.J."/>
        </authorList>
    </citation>
    <scope>NUCLEOTIDE SEQUENCE [LARGE SCALE GENOMIC DNA]</scope>
    <source>
        <strain evidence="4 5">HTCC2155</strain>
    </source>
</reference>